<feature type="transmembrane region" description="Helical" evidence="4">
    <location>
        <begin position="130"/>
        <end position="156"/>
    </location>
</feature>
<dbReference type="Pfam" id="PF02494">
    <property type="entry name" value="HYR"/>
    <property type="match status" value="3"/>
</dbReference>
<keyword evidence="8" id="KW-1185">Reference proteome</keyword>
<dbReference type="InterPro" id="IPR000436">
    <property type="entry name" value="Sushi_SCR_CCP_dom"/>
</dbReference>
<evidence type="ECO:0000256" key="1">
    <source>
        <dbReference type="ARBA" id="ARBA00022737"/>
    </source>
</evidence>
<dbReference type="PANTHER" id="PTHR46343">
    <property type="entry name" value="HYR DOMAIN-CONTAINING PROTEIN"/>
    <property type="match status" value="1"/>
</dbReference>
<dbReference type="InterPro" id="IPR035976">
    <property type="entry name" value="Sushi/SCR/CCP_sf"/>
</dbReference>
<reference evidence="7" key="1">
    <citation type="submission" date="2021-03" db="EMBL/GenBank/DDBJ databases">
        <authorList>
            <person name="Bekaert M."/>
        </authorList>
    </citation>
    <scope>NUCLEOTIDE SEQUENCE</scope>
</reference>
<protein>
    <submittedName>
        <fullName evidence="7">Uncharacterized protein</fullName>
    </submittedName>
</protein>
<dbReference type="SUPFAM" id="SSF57535">
    <property type="entry name" value="Complement control module/SCR domain"/>
    <property type="match status" value="2"/>
</dbReference>
<comment type="caution">
    <text evidence="3">Lacks conserved residue(s) required for the propagation of feature annotation.</text>
</comment>
<dbReference type="SMART" id="SM01411">
    <property type="entry name" value="Ephrin_rec_like"/>
    <property type="match status" value="3"/>
</dbReference>
<dbReference type="Gene3D" id="2.10.70.10">
    <property type="entry name" value="Complement Module, domain 1"/>
    <property type="match status" value="2"/>
</dbReference>
<accession>A0A8S3SKD1</accession>
<dbReference type="PROSITE" id="PS50923">
    <property type="entry name" value="SUSHI"/>
    <property type="match status" value="3"/>
</dbReference>
<dbReference type="Gene3D" id="2.10.50.10">
    <property type="entry name" value="Tumor Necrosis Factor Receptor, subunit A, domain 2"/>
    <property type="match status" value="3"/>
</dbReference>
<organism evidence="7 8">
    <name type="scientific">Mytilus edulis</name>
    <name type="common">Blue mussel</name>
    <dbReference type="NCBI Taxonomy" id="6550"/>
    <lineage>
        <taxon>Eukaryota</taxon>
        <taxon>Metazoa</taxon>
        <taxon>Spiralia</taxon>
        <taxon>Lophotrochozoa</taxon>
        <taxon>Mollusca</taxon>
        <taxon>Bivalvia</taxon>
        <taxon>Autobranchia</taxon>
        <taxon>Pteriomorphia</taxon>
        <taxon>Mytilida</taxon>
        <taxon>Mytiloidea</taxon>
        <taxon>Mytilidae</taxon>
        <taxon>Mytilinae</taxon>
        <taxon>Mytilus</taxon>
    </lineage>
</organism>
<evidence type="ECO:0000313" key="7">
    <source>
        <dbReference type="EMBL" id="CAG2221272.1"/>
    </source>
</evidence>
<keyword evidence="4" id="KW-1133">Transmembrane helix</keyword>
<feature type="domain" description="Sushi" evidence="6">
    <location>
        <begin position="881"/>
        <end position="946"/>
    </location>
</feature>
<evidence type="ECO:0000256" key="3">
    <source>
        <dbReference type="PROSITE-ProRule" id="PRU00302"/>
    </source>
</evidence>
<dbReference type="SUPFAM" id="SSF82895">
    <property type="entry name" value="TSP-1 type 1 repeat"/>
    <property type="match status" value="1"/>
</dbReference>
<dbReference type="Proteomes" id="UP000683360">
    <property type="component" value="Unassembled WGS sequence"/>
</dbReference>
<comment type="caution">
    <text evidence="7">The sequence shown here is derived from an EMBL/GenBank/DDBJ whole genome shotgun (WGS) entry which is preliminary data.</text>
</comment>
<feature type="domain" description="Sushi" evidence="6">
    <location>
        <begin position="947"/>
        <end position="1005"/>
    </location>
</feature>
<proteinExistence type="predicted"/>
<name>A0A8S3SKD1_MYTED</name>
<dbReference type="FunFam" id="2.20.100.10:FF:000001">
    <property type="entry name" value="semaphorin-5A isoform X1"/>
    <property type="match status" value="1"/>
</dbReference>
<dbReference type="CDD" id="cd00033">
    <property type="entry name" value="CCP"/>
    <property type="match status" value="2"/>
</dbReference>
<dbReference type="SMART" id="SM00209">
    <property type="entry name" value="TSP1"/>
    <property type="match status" value="1"/>
</dbReference>
<dbReference type="Gene3D" id="2.20.100.10">
    <property type="entry name" value="Thrombospondin type-1 (TSP1) repeat"/>
    <property type="match status" value="1"/>
</dbReference>
<keyword evidence="4" id="KW-0472">Membrane</keyword>
<keyword evidence="3" id="KW-0768">Sushi</keyword>
<keyword evidence="1" id="KW-0677">Repeat</keyword>
<keyword evidence="4" id="KW-0812">Transmembrane</keyword>
<evidence type="ECO:0000313" key="8">
    <source>
        <dbReference type="Proteomes" id="UP000683360"/>
    </source>
</evidence>
<feature type="domain" description="Sushi" evidence="6">
    <location>
        <begin position="1083"/>
        <end position="1151"/>
    </location>
</feature>
<dbReference type="InterPro" id="IPR013320">
    <property type="entry name" value="ConA-like_dom_sf"/>
</dbReference>
<dbReference type="PANTHER" id="PTHR46343:SF2">
    <property type="entry name" value="SUSHI_VON WILLEBRAND FACTOR TYPE A_EGF_PENTRAXIN DOMAIN-CONTAINING 1"/>
    <property type="match status" value="1"/>
</dbReference>
<dbReference type="PROSITE" id="PS50092">
    <property type="entry name" value="TSP1"/>
    <property type="match status" value="1"/>
</dbReference>
<feature type="domain" description="HYR" evidence="5">
    <location>
        <begin position="1004"/>
        <end position="1099"/>
    </location>
</feature>
<evidence type="ECO:0000259" key="5">
    <source>
        <dbReference type="PROSITE" id="PS50825"/>
    </source>
</evidence>
<feature type="transmembrane region" description="Helical" evidence="4">
    <location>
        <begin position="1998"/>
        <end position="2022"/>
    </location>
</feature>
<gene>
    <name evidence="7" type="ORF">MEDL_34853</name>
</gene>
<dbReference type="InterPro" id="IPR043555">
    <property type="entry name" value="SRPX-like"/>
</dbReference>
<dbReference type="SUPFAM" id="SSF49899">
    <property type="entry name" value="Concanavalin A-like lectins/glucanases"/>
    <property type="match status" value="1"/>
</dbReference>
<dbReference type="PROSITE" id="PS50825">
    <property type="entry name" value="HYR"/>
    <property type="match status" value="1"/>
</dbReference>
<dbReference type="EMBL" id="CAJPWZ010001680">
    <property type="protein sequence ID" value="CAG2221272.1"/>
    <property type="molecule type" value="Genomic_DNA"/>
</dbReference>
<dbReference type="SMART" id="SM00032">
    <property type="entry name" value="CCP"/>
    <property type="match status" value="4"/>
</dbReference>
<dbReference type="OrthoDB" id="6147614at2759"/>
<evidence type="ECO:0000259" key="6">
    <source>
        <dbReference type="PROSITE" id="PS50923"/>
    </source>
</evidence>
<evidence type="ECO:0000256" key="2">
    <source>
        <dbReference type="ARBA" id="ARBA00023157"/>
    </source>
</evidence>
<dbReference type="InterPro" id="IPR011641">
    <property type="entry name" value="Tyr-kin_ephrin_A/B_rcpt-like"/>
</dbReference>
<sequence>MKLSNVQHDQDGDFTEDIDCNAVTNLNVELNSVITVDEVVKVIKSLKNNKSSGRKVQEGTERGGCIFPPSWQEFRCDVVPQDNLIPERTKCTVLGDNADLSNYVCESGMLVAMQRTNKGTSEHTIKKRAIGAAFAGISAVAGIISGGVGIACAFINCKSSGTSAPNKPPTIVCPTVPGQTAEKLKETVKVTWTEPTATDPEGKTVECWIFSRKNLTSPVYFCTWSDNLSSSLNNCVLPVSQIISMIAHMVTSGNHCTTVHGEVTSGNHGTTVHGWVTSGNHCTTVHGQVTSGNHCTTVHGQVTSGNHCTTVHGQVSSGNHCTTVHGQSTSGNHCTTVHGQVTSGNHCTTVHGQVTSGNHCTLCMVTSENHCTNVHGHVISGNHCTNGHGQVTSGNHCTTLQGTIVLLCMVKSPQEIIVLLCMVMVPQGTIVLLCIVRLPQGTIELLCIVRLPQGTIALLCMVRLLQGTIVLLRMVGNLREPLYKWAWSGNLRKPLYYSAGNHCTIVHGQVSSGNHSSTVHGHVTSGNHCTTVHCQVSSGNHCTTVHVQVTSGNHCNTVHGNLCTIVHGQVSSGNHCSTVHGHGTSGNHCTVEYCEFTSGNHCTTVHSQVTSGNHCTTVHGQVTSGNHCTTVHGNHCTTVHGYFTSGNHCTTVHCHVTSGNHCTTVHCQVSSGNHCTTVHVQVTSGNHCNTVHGRFNQGIIVILCMIRLPQETIVILCIVRLLREPLYNCTWSGYLRESLFYCALSGYLREPLYYCAWSCYLREPLYKWAWSGNLRKPLYYSAGNHCTIVHGQVSSGNHCSSVHGHGTSGNHCTAVYCEVVFVVIVLVTSGNPAMKEFLVYTLSGESSGSEFGSGSHVILYTATDNVGNKDTCEIRFRVKVFRCNENPYAENGRYNCDTAIHLYGTVCSVSCNEGYQLPANGDADITCDKNNTRGIWTPSTTVACEKKKCIPPSNPCNGKLTCSDPGYEYQSVCHPTCNKGYDTDTTKYIICDVNGWSGQIDDCQDVQRPEFKFCPQMIHKFADRGTSYVAVQWATPTASDNSQNGETCGSGSLVTVEHISGYTPGSNFSTGNHELIYSATDKLTCEPLTLEDEFVKVTCKSGYTYGVSCSCSCFMSYELVGDVNVTCERNSSDGDATYWNWTNNTESYCEKKSCPELPVPVGGALACSEALGNQICSMSCARPNVVPLGTSQQYVCSDEQIWLQGIPPNCTDYVHPRNAIQEGELFFYYDGDCSNQSVQDSIKNNFVDVMVNLENSEGWINVCPAYCTVEGVAVTCGAQNGRRRKRFSSDPIVLSFTIISEWQVNIDLQGNDNIMKELSNFMKTKVDEGAFDNPNMTTGDMVVGWSEYYCPEGQTAIYNDDDGLCMLRNVTDIHIIEGCPPGQFLQNKECIDCDKGYFQDLEYQVNCTQCPDGQSTKQVGSSSISECQDTCRPGKFSNTGLVPCSSCLRGKFQPETGAIACLPCPDQMFTLSTGSSSQSDCTLIDVIFTTDNGLVSLPLMENEIKNFTISYIMKHGDSSERGLEFKLGNFEISSGKFIGIAVGSDSFNYTMAVDTFTQWTHIAFTWNQSKRKSEIFINGLKKTEHVFNTTTGEIEFSRNRILEIKAEAAGWTFTGLVFVNSILSNTVINQLSEKCSSHLGSALITMNDVFMVDTVDAELSLSKCDVHGNWGSWLDWSECSQSCAGGTQSRTRYCDDPAPDLYGLECSGTYMSLQDCNTNFCPVCPSRSTIYSYKNSFNCTSISDSTSCVVTCQDGYSFARDYQPLDQYGCGPQTGYTWNAIPPPCARSDSPKAVRATASVTYNEVDCSNEESVSATLKQNLNNLRCVENNTCTVSTSTSGCGSRRKRSTVTSLQTFIHIDSELSQQPLFLEKFYSNNIVSPGLLEVVTAYTDLTMSLHQLNTTDVLTIDDKGTIYSADPSSLKITTDISCPDGTVEQELLCDKCPFGTYWINGVCVMCPKGTFQNESGQVNCKNCPGGLTTQFIASRNESACTGNQTLLIVASVVIGVVFALIVIVSITYIVRKKCRKSTRMNDPMLRSVNIVSANMIR</sequence>
<evidence type="ECO:0000256" key="4">
    <source>
        <dbReference type="SAM" id="Phobius"/>
    </source>
</evidence>
<dbReference type="SUPFAM" id="SSF57184">
    <property type="entry name" value="Growth factor receptor domain"/>
    <property type="match status" value="1"/>
</dbReference>
<dbReference type="Gene3D" id="2.60.120.200">
    <property type="match status" value="1"/>
</dbReference>
<dbReference type="InterPro" id="IPR036383">
    <property type="entry name" value="TSP1_rpt_sf"/>
</dbReference>
<keyword evidence="2" id="KW-1015">Disulfide bond</keyword>
<dbReference type="FunFam" id="2.10.50.10:FF:000032">
    <property type="entry name" value="Uncharacterized protein, isoform A"/>
    <property type="match status" value="1"/>
</dbReference>
<dbReference type="Pfam" id="PF00090">
    <property type="entry name" value="TSP_1"/>
    <property type="match status" value="1"/>
</dbReference>
<dbReference type="InterPro" id="IPR009030">
    <property type="entry name" value="Growth_fac_rcpt_cys_sf"/>
</dbReference>
<dbReference type="Pfam" id="PF07699">
    <property type="entry name" value="Ephrin_rec_like"/>
    <property type="match status" value="3"/>
</dbReference>
<dbReference type="InterPro" id="IPR003410">
    <property type="entry name" value="HYR_dom"/>
</dbReference>
<dbReference type="InterPro" id="IPR000884">
    <property type="entry name" value="TSP1_rpt"/>
</dbReference>